<protein>
    <submittedName>
        <fullName evidence="1">Uncharacterized protein</fullName>
    </submittedName>
</protein>
<accession>A0A4U6TQK4</accession>
<reference evidence="1" key="1">
    <citation type="submission" date="2019-03" db="EMBL/GenBank/DDBJ databases">
        <title>WGS assembly of Setaria viridis.</title>
        <authorList>
            <person name="Huang P."/>
            <person name="Jenkins J."/>
            <person name="Grimwood J."/>
            <person name="Barry K."/>
            <person name="Healey A."/>
            <person name="Mamidi S."/>
            <person name="Sreedasyam A."/>
            <person name="Shu S."/>
            <person name="Feldman M."/>
            <person name="Wu J."/>
            <person name="Yu Y."/>
            <person name="Chen C."/>
            <person name="Johnson J."/>
            <person name="Rokhsar D."/>
            <person name="Baxter I."/>
            <person name="Schmutz J."/>
            <person name="Brutnell T."/>
            <person name="Kellogg E."/>
        </authorList>
    </citation>
    <scope>NUCLEOTIDE SEQUENCE [LARGE SCALE GENOMIC DNA]</scope>
</reference>
<dbReference type="Proteomes" id="UP000298652">
    <property type="component" value="Chromosome 7"/>
</dbReference>
<proteinExistence type="predicted"/>
<gene>
    <name evidence="1" type="ORF">SEVIR_7G055700v2</name>
</gene>
<dbReference type="AlphaFoldDB" id="A0A4U6TQK4"/>
<dbReference type="EMBL" id="CM016558">
    <property type="protein sequence ID" value="TKW03665.1"/>
    <property type="molecule type" value="Genomic_DNA"/>
</dbReference>
<sequence>MPAPDFFTAWMPRRHLKNHGGNVCAFVESLRPLKDCLPGCREPSDFHTMDKNETLKAATMQLMLIKIEVKAQGMNSVGSSTPDEARTFCLSADLKGREGGQKPAHACCLAP</sequence>
<evidence type="ECO:0000313" key="2">
    <source>
        <dbReference type="Proteomes" id="UP000298652"/>
    </source>
</evidence>
<organism evidence="1 2">
    <name type="scientific">Setaria viridis</name>
    <name type="common">Green bristlegrass</name>
    <name type="synonym">Setaria italica subsp. viridis</name>
    <dbReference type="NCBI Taxonomy" id="4556"/>
    <lineage>
        <taxon>Eukaryota</taxon>
        <taxon>Viridiplantae</taxon>
        <taxon>Streptophyta</taxon>
        <taxon>Embryophyta</taxon>
        <taxon>Tracheophyta</taxon>
        <taxon>Spermatophyta</taxon>
        <taxon>Magnoliopsida</taxon>
        <taxon>Liliopsida</taxon>
        <taxon>Poales</taxon>
        <taxon>Poaceae</taxon>
        <taxon>PACMAD clade</taxon>
        <taxon>Panicoideae</taxon>
        <taxon>Panicodae</taxon>
        <taxon>Paniceae</taxon>
        <taxon>Cenchrinae</taxon>
        <taxon>Setaria</taxon>
    </lineage>
</organism>
<keyword evidence="2" id="KW-1185">Reference proteome</keyword>
<dbReference type="Gramene" id="TKW03665">
    <property type="protein sequence ID" value="TKW03665"/>
    <property type="gene ID" value="SEVIR_7G055700v2"/>
</dbReference>
<name>A0A4U6TQK4_SETVI</name>
<evidence type="ECO:0000313" key="1">
    <source>
        <dbReference type="EMBL" id="TKW03665.1"/>
    </source>
</evidence>